<protein>
    <submittedName>
        <fullName evidence="2">Uncharacterized protein</fullName>
    </submittedName>
</protein>
<accession>A0A4Z1FSL1</accession>
<evidence type="ECO:0000313" key="2">
    <source>
        <dbReference type="EMBL" id="TGO26618.1"/>
    </source>
</evidence>
<keyword evidence="3" id="KW-1185">Reference proteome</keyword>
<name>A0A4Z1FSL1_9HELO</name>
<gene>
    <name evidence="2" type="ORF">BPAE_0056g00390</name>
</gene>
<evidence type="ECO:0000256" key="1">
    <source>
        <dbReference type="SAM" id="MobiDB-lite"/>
    </source>
</evidence>
<reference evidence="2 3" key="1">
    <citation type="submission" date="2017-12" db="EMBL/GenBank/DDBJ databases">
        <title>Comparative genomics of Botrytis spp.</title>
        <authorList>
            <person name="Valero-Jimenez C.A."/>
            <person name="Tapia P."/>
            <person name="Veloso J."/>
            <person name="Silva-Moreno E."/>
            <person name="Staats M."/>
            <person name="Valdes J.H."/>
            <person name="Van Kan J.A.L."/>
        </authorList>
    </citation>
    <scope>NUCLEOTIDE SEQUENCE [LARGE SCALE GENOMIC DNA]</scope>
    <source>
        <strain evidence="2 3">Bp0003</strain>
    </source>
</reference>
<organism evidence="2 3">
    <name type="scientific">Botrytis paeoniae</name>
    <dbReference type="NCBI Taxonomy" id="278948"/>
    <lineage>
        <taxon>Eukaryota</taxon>
        <taxon>Fungi</taxon>
        <taxon>Dikarya</taxon>
        <taxon>Ascomycota</taxon>
        <taxon>Pezizomycotina</taxon>
        <taxon>Leotiomycetes</taxon>
        <taxon>Helotiales</taxon>
        <taxon>Sclerotiniaceae</taxon>
        <taxon>Botrytis</taxon>
    </lineage>
</organism>
<feature type="compositionally biased region" description="Polar residues" evidence="1">
    <location>
        <begin position="102"/>
        <end position="117"/>
    </location>
</feature>
<proteinExistence type="predicted"/>
<feature type="region of interest" description="Disordered" evidence="1">
    <location>
        <begin position="88"/>
        <end position="135"/>
    </location>
</feature>
<comment type="caution">
    <text evidence="2">The sequence shown here is derived from an EMBL/GenBank/DDBJ whole genome shotgun (WGS) entry which is preliminary data.</text>
</comment>
<dbReference type="AlphaFoldDB" id="A0A4Z1FSL1"/>
<sequence length="190" mass="20623">MLLEEEVSLSSAAPRALQTQEMVAELQSSLLLVVSIILQMALGAIHHLCLGNRITPVERIPEVYRSGPIAPLHVVLTQNQALPSSIQLSVSPKPRPEPMSLRSPSQSLGSPSPASFESNERTDSDQGSGSSPMSSLHSAEVLFPMILISVRLKEDLVPELSADLFVEWLRMMPVIAESVTVETGFSSFQH</sequence>
<dbReference type="EMBL" id="PQXI01000056">
    <property type="protein sequence ID" value="TGO26618.1"/>
    <property type="molecule type" value="Genomic_DNA"/>
</dbReference>
<dbReference type="Proteomes" id="UP000297910">
    <property type="component" value="Unassembled WGS sequence"/>
</dbReference>
<feature type="compositionally biased region" description="Low complexity" evidence="1">
    <location>
        <begin position="125"/>
        <end position="135"/>
    </location>
</feature>
<evidence type="ECO:0000313" key="3">
    <source>
        <dbReference type="Proteomes" id="UP000297910"/>
    </source>
</evidence>